<evidence type="ECO:0000313" key="1">
    <source>
        <dbReference type="EMBL" id="TLD40523.1"/>
    </source>
</evidence>
<organism evidence="1 2">
    <name type="scientific">Candidatus Jettenia ecosi</name>
    <dbReference type="NCBI Taxonomy" id="2494326"/>
    <lineage>
        <taxon>Bacteria</taxon>
        <taxon>Pseudomonadati</taxon>
        <taxon>Planctomycetota</taxon>
        <taxon>Candidatus Brocadiia</taxon>
        <taxon>Candidatus Brocadiales</taxon>
        <taxon>Candidatus Brocadiaceae</taxon>
        <taxon>Candidatus Jettenia</taxon>
    </lineage>
</organism>
<dbReference type="Proteomes" id="UP000319783">
    <property type="component" value="Unassembled WGS sequence"/>
</dbReference>
<evidence type="ECO:0000313" key="2">
    <source>
        <dbReference type="Proteomes" id="UP000319783"/>
    </source>
</evidence>
<comment type="caution">
    <text evidence="1">The sequence shown here is derived from an EMBL/GenBank/DDBJ whole genome shotgun (WGS) entry which is preliminary data.</text>
</comment>
<dbReference type="AlphaFoldDB" id="A0A533Q7C0"/>
<proteinExistence type="predicted"/>
<dbReference type="EMBL" id="SULG01000095">
    <property type="protein sequence ID" value="TLD40523.1"/>
    <property type="molecule type" value="Genomic_DNA"/>
</dbReference>
<name>A0A533Q7C0_9BACT</name>
<reference evidence="1 2" key="1">
    <citation type="submission" date="2019-04" db="EMBL/GenBank/DDBJ databases">
        <title>Genome of a novel bacterium Candidatus Jettenia ecosi reconstructed from metagenome of an anammox bioreactor.</title>
        <authorList>
            <person name="Mardanov A.V."/>
            <person name="Beletsky A.V."/>
            <person name="Ravin N.V."/>
            <person name="Botchkova E.A."/>
            <person name="Litti Y.V."/>
            <person name="Nozhevnikova A.N."/>
        </authorList>
    </citation>
    <scope>NUCLEOTIDE SEQUENCE [LARGE SCALE GENOMIC DNA]</scope>
    <source>
        <strain evidence="1">J2</strain>
    </source>
</reference>
<sequence>MPKLLLHIVAGILSILFFEGCMGTPRITEPKETAVEQLLLSTAADRALMGISLKKLEGKKVFVEERSLEDAGNVYLKYKEVFLETQGSEHAEKAYVIGLVSILLGKHGALIVEDKKDAEVIAAITTGALSIDRADSLVGVPSFTMPIPLTGSLVTPEIAFYKATKQSGIAKFAINIYDKFTGEQLLAVGPISGFAYLNFRKVLFIFSFHTTDIPEKKKGWYTQP</sequence>
<dbReference type="InterPro" id="IPR046596">
    <property type="entry name" value="DUF6655"/>
</dbReference>
<accession>A0A533Q7C0</accession>
<dbReference type="Pfam" id="PF20360">
    <property type="entry name" value="DUF6655"/>
    <property type="match status" value="1"/>
</dbReference>
<protein>
    <submittedName>
        <fullName evidence="1">Uncharacterized protein</fullName>
    </submittedName>
</protein>
<gene>
    <name evidence="1" type="ORF">JETT_3206</name>
</gene>